<sequence>MSEDKSKNLSREERLAAKLRENLRRRKAQSRAQTIEGPVESAGESGESGLSKGTDQS</sequence>
<feature type="compositionally biased region" description="Basic and acidic residues" evidence="1">
    <location>
        <begin position="1"/>
        <end position="22"/>
    </location>
</feature>
<protein>
    <recommendedName>
        <fullName evidence="4">DUF4169 family protein</fullName>
    </recommendedName>
</protein>
<feature type="region of interest" description="Disordered" evidence="1">
    <location>
        <begin position="1"/>
        <end position="57"/>
    </location>
</feature>
<dbReference type="EMBL" id="JACXLC010000001">
    <property type="protein sequence ID" value="MBD2843291.1"/>
    <property type="molecule type" value="Genomic_DNA"/>
</dbReference>
<feature type="compositionally biased region" description="Low complexity" evidence="1">
    <location>
        <begin position="36"/>
        <end position="51"/>
    </location>
</feature>
<reference evidence="2 3" key="1">
    <citation type="submission" date="2020-09" db="EMBL/GenBank/DDBJ databases">
        <authorList>
            <person name="Yoon J.-W."/>
        </authorList>
    </citation>
    <scope>NUCLEOTIDE SEQUENCE [LARGE SCALE GENOMIC DNA]</scope>
    <source>
        <strain evidence="2 3">KMU-140</strain>
    </source>
</reference>
<evidence type="ECO:0000256" key="1">
    <source>
        <dbReference type="SAM" id="MobiDB-lite"/>
    </source>
</evidence>
<proteinExistence type="predicted"/>
<accession>A0ABR8KR89</accession>
<evidence type="ECO:0008006" key="4">
    <source>
        <dbReference type="Google" id="ProtNLM"/>
    </source>
</evidence>
<comment type="caution">
    <text evidence="2">The sequence shown here is derived from an EMBL/GenBank/DDBJ whole genome shotgun (WGS) entry which is preliminary data.</text>
</comment>
<gene>
    <name evidence="2" type="ORF">IB285_13600</name>
</gene>
<dbReference type="RefSeq" id="WP_190788664.1">
    <property type="nucleotide sequence ID" value="NZ_JACXLC010000001.1"/>
</dbReference>
<keyword evidence="3" id="KW-1185">Reference proteome</keyword>
<evidence type="ECO:0000313" key="3">
    <source>
        <dbReference type="Proteomes" id="UP000635384"/>
    </source>
</evidence>
<dbReference type="Proteomes" id="UP000635384">
    <property type="component" value="Unassembled WGS sequence"/>
</dbReference>
<name>A0ABR8KR89_9SPHN</name>
<organism evidence="2 3">
    <name type="scientific">Erythrobacter rubeus</name>
    <dbReference type="NCBI Taxonomy" id="2760803"/>
    <lineage>
        <taxon>Bacteria</taxon>
        <taxon>Pseudomonadati</taxon>
        <taxon>Pseudomonadota</taxon>
        <taxon>Alphaproteobacteria</taxon>
        <taxon>Sphingomonadales</taxon>
        <taxon>Erythrobacteraceae</taxon>
        <taxon>Erythrobacter/Porphyrobacter group</taxon>
        <taxon>Erythrobacter</taxon>
    </lineage>
</organism>
<evidence type="ECO:0000313" key="2">
    <source>
        <dbReference type="EMBL" id="MBD2843291.1"/>
    </source>
</evidence>